<accession>A0A218ZAI0</accession>
<dbReference type="AlphaFoldDB" id="A0A218ZAI0"/>
<gene>
    <name evidence="2" type="ORF">B2J93_578</name>
</gene>
<reference evidence="2 3" key="1">
    <citation type="submission" date="2017-04" db="EMBL/GenBank/DDBJ databases">
        <title>Draft genome sequence of Marssonina coronaria NL1: causal agent of apple blotch.</title>
        <authorList>
            <person name="Cheng Q."/>
        </authorList>
    </citation>
    <scope>NUCLEOTIDE SEQUENCE [LARGE SCALE GENOMIC DNA]</scope>
    <source>
        <strain evidence="2 3">NL1</strain>
    </source>
</reference>
<dbReference type="Proteomes" id="UP000242519">
    <property type="component" value="Unassembled WGS sequence"/>
</dbReference>
<protein>
    <submittedName>
        <fullName evidence="2">Uncharacterized protein</fullName>
    </submittedName>
</protein>
<evidence type="ECO:0000256" key="1">
    <source>
        <dbReference type="SAM" id="MobiDB-lite"/>
    </source>
</evidence>
<evidence type="ECO:0000313" key="3">
    <source>
        <dbReference type="Proteomes" id="UP000242519"/>
    </source>
</evidence>
<dbReference type="InParanoid" id="A0A218ZAI0"/>
<dbReference type="OrthoDB" id="3542933at2759"/>
<feature type="region of interest" description="Disordered" evidence="1">
    <location>
        <begin position="340"/>
        <end position="404"/>
    </location>
</feature>
<comment type="caution">
    <text evidence="2">The sequence shown here is derived from an EMBL/GenBank/DDBJ whole genome shotgun (WGS) entry which is preliminary data.</text>
</comment>
<evidence type="ECO:0000313" key="2">
    <source>
        <dbReference type="EMBL" id="OWP05008.1"/>
    </source>
</evidence>
<keyword evidence="3" id="KW-1185">Reference proteome</keyword>
<proteinExistence type="predicted"/>
<name>A0A218ZAI0_9HELO</name>
<organism evidence="2 3">
    <name type="scientific">Diplocarpon coronariae</name>
    <dbReference type="NCBI Taxonomy" id="2795749"/>
    <lineage>
        <taxon>Eukaryota</taxon>
        <taxon>Fungi</taxon>
        <taxon>Dikarya</taxon>
        <taxon>Ascomycota</taxon>
        <taxon>Pezizomycotina</taxon>
        <taxon>Leotiomycetes</taxon>
        <taxon>Helotiales</taxon>
        <taxon>Drepanopezizaceae</taxon>
        <taxon>Diplocarpon</taxon>
    </lineage>
</organism>
<dbReference type="EMBL" id="MZNU01000083">
    <property type="protein sequence ID" value="OWP05008.1"/>
    <property type="molecule type" value="Genomic_DNA"/>
</dbReference>
<sequence>MSYYFGLTAAQTAAPALCSLGSVEKALLSALVHTFRLGVLLAERKLAAPGAENEAAGPAIDMAAPGAEECRMYIESAMKSDAAADKLFPLRLTGPAMRFITARLPVGLAPLSPMAVFQLCIWRTFAFGNIAHMELLELDLGEGPPVFDLIESVVTAWGGPERIGVPAYGQLQILKKNVGEMLGLLWGFSQHLSNTFAIPGAPFTFGKLIAMLTGWGGSPIHAIPQHGLISWVLTGDFAEYGLCEPATADDLAEHIINTHAHGARSALSIVARRAGVAAPAPSDDVGAELSLIFSRVLHVLQCPPTDAIREVAGDCQRLQGRAITAVDLEHAFCKIARMESRARRGGARPGARAGGKVGGKGKLKKGTKDEGEATEASTRNEPGDEGSESAGTGSSGSKKRKRRQ</sequence>